<proteinExistence type="inferred from homology"/>
<reference evidence="14" key="1">
    <citation type="journal article" date="2017" name="Nat. Commun.">
        <title>The asparagus genome sheds light on the origin and evolution of a young Y chromosome.</title>
        <authorList>
            <person name="Harkess A."/>
            <person name="Zhou J."/>
            <person name="Xu C."/>
            <person name="Bowers J.E."/>
            <person name="Van der Hulst R."/>
            <person name="Ayyampalayam S."/>
            <person name="Mercati F."/>
            <person name="Riccardi P."/>
            <person name="McKain M.R."/>
            <person name="Kakrana A."/>
            <person name="Tang H."/>
            <person name="Ray J."/>
            <person name="Groenendijk J."/>
            <person name="Arikit S."/>
            <person name="Mathioni S.M."/>
            <person name="Nakano M."/>
            <person name="Shan H."/>
            <person name="Telgmann-Rauber A."/>
            <person name="Kanno A."/>
            <person name="Yue Z."/>
            <person name="Chen H."/>
            <person name="Li W."/>
            <person name="Chen Y."/>
            <person name="Xu X."/>
            <person name="Zhang Y."/>
            <person name="Luo S."/>
            <person name="Chen H."/>
            <person name="Gao J."/>
            <person name="Mao Z."/>
            <person name="Pires J.C."/>
            <person name="Luo M."/>
            <person name="Kudrna D."/>
            <person name="Wing R.A."/>
            <person name="Meyers B.C."/>
            <person name="Yi K."/>
            <person name="Kong H."/>
            <person name="Lavrijsen P."/>
            <person name="Sunseri F."/>
            <person name="Falavigna A."/>
            <person name="Ye Y."/>
            <person name="Leebens-Mack J.H."/>
            <person name="Chen G."/>
        </authorList>
    </citation>
    <scope>NUCLEOTIDE SEQUENCE [LARGE SCALE GENOMIC DNA]</scope>
    <source>
        <strain evidence="14">cv. DH0086</strain>
    </source>
</reference>
<keyword evidence="3" id="KW-0808">Transferase</keyword>
<keyword evidence="4" id="KW-0547">Nucleotide-binding</keyword>
<dbReference type="EMBL" id="CM007383">
    <property type="protein sequence ID" value="ONK75382.1"/>
    <property type="molecule type" value="Genomic_DNA"/>
</dbReference>
<evidence type="ECO:0000256" key="9">
    <source>
        <dbReference type="ARBA" id="ARBA00049014"/>
    </source>
</evidence>
<comment type="catalytic activity">
    <reaction evidence="10">
        <text>L-threonyl-[protein] + ATP = O-phospho-L-threonyl-[protein] + ADP + H(+)</text>
        <dbReference type="Rhea" id="RHEA:46608"/>
        <dbReference type="Rhea" id="RHEA-COMP:11060"/>
        <dbReference type="Rhea" id="RHEA-COMP:11605"/>
        <dbReference type="ChEBI" id="CHEBI:15378"/>
        <dbReference type="ChEBI" id="CHEBI:30013"/>
        <dbReference type="ChEBI" id="CHEBI:30616"/>
        <dbReference type="ChEBI" id="CHEBI:61977"/>
        <dbReference type="ChEBI" id="CHEBI:456216"/>
        <dbReference type="EC" id="2.7.12.2"/>
    </reaction>
</comment>
<dbReference type="AlphaFoldDB" id="A0A5P1FB27"/>
<keyword evidence="5" id="KW-0418">Kinase</keyword>
<keyword evidence="1" id="KW-0723">Serine/threonine-protein kinase</keyword>
<evidence type="ECO:0000256" key="2">
    <source>
        <dbReference type="ARBA" id="ARBA00022553"/>
    </source>
</evidence>
<dbReference type="GO" id="GO:0051707">
    <property type="term" value="P:response to other organism"/>
    <property type="evidence" value="ECO:0007669"/>
    <property type="project" value="UniProtKB-ARBA"/>
</dbReference>
<dbReference type="GO" id="GO:0004674">
    <property type="term" value="F:protein serine/threonine kinase activity"/>
    <property type="evidence" value="ECO:0007669"/>
    <property type="project" value="UniProtKB-KW"/>
</dbReference>
<dbReference type="SMART" id="SM00220">
    <property type="entry name" value="S_TKc"/>
    <property type="match status" value="1"/>
</dbReference>
<dbReference type="Gramene" id="ONK75382">
    <property type="protein sequence ID" value="ONK75382"/>
    <property type="gene ID" value="A4U43_C03F16270"/>
</dbReference>
<evidence type="ECO:0000256" key="5">
    <source>
        <dbReference type="ARBA" id="ARBA00022777"/>
    </source>
</evidence>
<comment type="catalytic activity">
    <reaction evidence="11">
        <text>L-tyrosyl-[protein] + ATP = O-phospho-L-tyrosyl-[protein] + ADP + H(+)</text>
        <dbReference type="Rhea" id="RHEA:10596"/>
        <dbReference type="Rhea" id="RHEA-COMP:10136"/>
        <dbReference type="Rhea" id="RHEA-COMP:20101"/>
        <dbReference type="ChEBI" id="CHEBI:15378"/>
        <dbReference type="ChEBI" id="CHEBI:30616"/>
        <dbReference type="ChEBI" id="CHEBI:46858"/>
        <dbReference type="ChEBI" id="CHEBI:61978"/>
        <dbReference type="ChEBI" id="CHEBI:456216"/>
        <dbReference type="EC" id="2.7.12.2"/>
    </reaction>
</comment>
<dbReference type="PANTHER" id="PTHR24361">
    <property type="entry name" value="MITOGEN-ACTIVATED KINASE KINASE KINASE"/>
    <property type="match status" value="1"/>
</dbReference>
<dbReference type="InterPro" id="IPR008271">
    <property type="entry name" value="Ser/Thr_kinase_AS"/>
</dbReference>
<evidence type="ECO:0000313" key="14">
    <source>
        <dbReference type="Proteomes" id="UP000243459"/>
    </source>
</evidence>
<evidence type="ECO:0000256" key="4">
    <source>
        <dbReference type="ARBA" id="ARBA00022741"/>
    </source>
</evidence>
<dbReference type="GO" id="GO:0004708">
    <property type="term" value="F:MAP kinase kinase activity"/>
    <property type="evidence" value="ECO:0007669"/>
    <property type="project" value="UniProtKB-EC"/>
</dbReference>
<comment type="similarity">
    <text evidence="7">Belongs to the protein kinase superfamily. STE Ser/Thr protein kinase family. MAP kinase kinase subfamily.</text>
</comment>
<evidence type="ECO:0000256" key="11">
    <source>
        <dbReference type="ARBA" id="ARBA00051693"/>
    </source>
</evidence>
<dbReference type="GO" id="GO:0006950">
    <property type="term" value="P:response to stress"/>
    <property type="evidence" value="ECO:0007669"/>
    <property type="project" value="UniProtKB-ARBA"/>
</dbReference>
<dbReference type="EC" id="2.7.12.2" evidence="8"/>
<gene>
    <name evidence="13" type="ORF">A4U43_C03F16270</name>
</gene>
<keyword evidence="6" id="KW-0067">ATP-binding</keyword>
<keyword evidence="14" id="KW-1185">Reference proteome</keyword>
<comment type="catalytic activity">
    <reaction evidence="9">
        <text>L-seryl-[protein] + ATP = O-phospho-L-seryl-[protein] + ADP + H(+)</text>
        <dbReference type="Rhea" id="RHEA:17989"/>
        <dbReference type="Rhea" id="RHEA-COMP:9863"/>
        <dbReference type="Rhea" id="RHEA-COMP:11604"/>
        <dbReference type="ChEBI" id="CHEBI:15378"/>
        <dbReference type="ChEBI" id="CHEBI:29999"/>
        <dbReference type="ChEBI" id="CHEBI:30616"/>
        <dbReference type="ChEBI" id="CHEBI:83421"/>
        <dbReference type="ChEBI" id="CHEBI:456216"/>
        <dbReference type="EC" id="2.7.12.2"/>
    </reaction>
</comment>
<evidence type="ECO:0000259" key="12">
    <source>
        <dbReference type="PROSITE" id="PS50011"/>
    </source>
</evidence>
<evidence type="ECO:0000256" key="1">
    <source>
        <dbReference type="ARBA" id="ARBA00022527"/>
    </source>
</evidence>
<evidence type="ECO:0000256" key="3">
    <source>
        <dbReference type="ARBA" id="ARBA00022679"/>
    </source>
</evidence>
<dbReference type="PROSITE" id="PS00108">
    <property type="entry name" value="PROTEIN_KINASE_ST"/>
    <property type="match status" value="1"/>
</dbReference>
<dbReference type="InterPro" id="IPR053235">
    <property type="entry name" value="Ser_Thr_kinase"/>
</dbReference>
<evidence type="ECO:0000256" key="8">
    <source>
        <dbReference type="ARBA" id="ARBA00038999"/>
    </source>
</evidence>
<feature type="domain" description="Protein kinase" evidence="12">
    <location>
        <begin position="1"/>
        <end position="173"/>
    </location>
</feature>
<dbReference type="FunFam" id="1.10.510.10:FF:000350">
    <property type="entry name" value="Mitogen-activated protein kinase 2"/>
    <property type="match status" value="1"/>
</dbReference>
<keyword evidence="2" id="KW-0597">Phosphoprotein</keyword>
<dbReference type="InterPro" id="IPR011009">
    <property type="entry name" value="Kinase-like_dom_sf"/>
</dbReference>
<dbReference type="OMA" id="TICHLPP"/>
<sequence>MDLGSLNLSTRFPEPALAEIAAQVLNGLAYLHAQKIVHRDIKPSNLLLSSSGEIKIADFGVGKIMRRTLDPCVSYVGTCAYMSPERFDPDRHGGNYDAYASDVWSLGLTILELHLGHFPLLPMGQRPDWATLMCAICFGEAAGVPEAASEELRGLWGCCLMKEAGKRWTGWSC</sequence>
<dbReference type="Proteomes" id="UP000243459">
    <property type="component" value="Chromosome 3"/>
</dbReference>
<organism evidence="13 14">
    <name type="scientific">Asparagus officinalis</name>
    <name type="common">Garden asparagus</name>
    <dbReference type="NCBI Taxonomy" id="4686"/>
    <lineage>
        <taxon>Eukaryota</taxon>
        <taxon>Viridiplantae</taxon>
        <taxon>Streptophyta</taxon>
        <taxon>Embryophyta</taxon>
        <taxon>Tracheophyta</taxon>
        <taxon>Spermatophyta</taxon>
        <taxon>Magnoliopsida</taxon>
        <taxon>Liliopsida</taxon>
        <taxon>Asparagales</taxon>
        <taxon>Asparagaceae</taxon>
        <taxon>Asparagoideae</taxon>
        <taxon>Asparagus</taxon>
    </lineage>
</organism>
<protein>
    <recommendedName>
        <fullName evidence="8">mitogen-activated protein kinase kinase</fullName>
        <ecNumber evidence="8">2.7.12.2</ecNumber>
    </recommendedName>
</protein>
<evidence type="ECO:0000256" key="10">
    <source>
        <dbReference type="ARBA" id="ARBA00049299"/>
    </source>
</evidence>
<accession>A0A5P1FB27</accession>
<dbReference type="GO" id="GO:0005737">
    <property type="term" value="C:cytoplasm"/>
    <property type="evidence" value="ECO:0007669"/>
    <property type="project" value="TreeGrafter"/>
</dbReference>
<name>A0A5P1FB27_ASPOF</name>
<dbReference type="SUPFAM" id="SSF56112">
    <property type="entry name" value="Protein kinase-like (PK-like)"/>
    <property type="match status" value="1"/>
</dbReference>
<evidence type="ECO:0000256" key="7">
    <source>
        <dbReference type="ARBA" id="ARBA00038035"/>
    </source>
</evidence>
<dbReference type="Pfam" id="PF00069">
    <property type="entry name" value="Pkinase"/>
    <property type="match status" value="1"/>
</dbReference>
<dbReference type="GO" id="GO:0005524">
    <property type="term" value="F:ATP binding"/>
    <property type="evidence" value="ECO:0007669"/>
    <property type="project" value="UniProtKB-KW"/>
</dbReference>
<dbReference type="PROSITE" id="PS50011">
    <property type="entry name" value="PROTEIN_KINASE_DOM"/>
    <property type="match status" value="1"/>
</dbReference>
<evidence type="ECO:0000313" key="13">
    <source>
        <dbReference type="EMBL" id="ONK75382.1"/>
    </source>
</evidence>
<dbReference type="InterPro" id="IPR000719">
    <property type="entry name" value="Prot_kinase_dom"/>
</dbReference>
<evidence type="ECO:0000256" key="6">
    <source>
        <dbReference type="ARBA" id="ARBA00022840"/>
    </source>
</evidence>
<dbReference type="PANTHER" id="PTHR24361:SF769">
    <property type="entry name" value="MITOGEN-ACTIVATED PROTEIN KINASE KINASE 7-RELATED"/>
    <property type="match status" value="1"/>
</dbReference>
<dbReference type="Gene3D" id="1.10.510.10">
    <property type="entry name" value="Transferase(Phosphotransferase) domain 1"/>
    <property type="match status" value="1"/>
</dbReference>